<organism evidence="1 2">
    <name type="scientific">Brasilonema bromeliae SPC951</name>
    <dbReference type="NCBI Taxonomy" id="385972"/>
    <lineage>
        <taxon>Bacteria</taxon>
        <taxon>Bacillati</taxon>
        <taxon>Cyanobacteriota</taxon>
        <taxon>Cyanophyceae</taxon>
        <taxon>Nostocales</taxon>
        <taxon>Scytonemataceae</taxon>
        <taxon>Brasilonema</taxon>
        <taxon>Bromeliae group (in: Brasilonema)</taxon>
    </lineage>
</organism>
<protein>
    <submittedName>
        <fullName evidence="1">Uncharacterized protein</fullName>
    </submittedName>
</protein>
<evidence type="ECO:0000313" key="2">
    <source>
        <dbReference type="Proteomes" id="UP000718564"/>
    </source>
</evidence>
<reference evidence="1 2" key="1">
    <citation type="submission" date="2018-06" db="EMBL/GenBank/DDBJ databases">
        <title>Comparative genomics of Brasilonema spp. strains.</title>
        <authorList>
            <person name="Alvarenga D.O."/>
            <person name="Fiore M.F."/>
            <person name="Varani A.M."/>
        </authorList>
    </citation>
    <scope>NUCLEOTIDE SEQUENCE [LARGE SCALE GENOMIC DNA]</scope>
    <source>
        <strain evidence="1 2">SPC951</strain>
    </source>
</reference>
<gene>
    <name evidence="1" type="ORF">DP116_27935</name>
</gene>
<comment type="caution">
    <text evidence="1">The sequence shown here is derived from an EMBL/GenBank/DDBJ whole genome shotgun (WGS) entry which is preliminary data.</text>
</comment>
<accession>A0ABX1PHJ2</accession>
<dbReference type="RefSeq" id="WP_169158207.1">
    <property type="nucleotide sequence ID" value="NZ_CAWPJE010000425.1"/>
</dbReference>
<sequence length="64" mass="7323">MPLVSIPKSYLVSEDEESIILDLPQSVLASLQRDYGKIQKAKGILQHQKEAMFAHLDAVREEWE</sequence>
<keyword evidence="2" id="KW-1185">Reference proteome</keyword>
<dbReference type="Proteomes" id="UP000718564">
    <property type="component" value="Unassembled WGS sequence"/>
</dbReference>
<evidence type="ECO:0000313" key="1">
    <source>
        <dbReference type="EMBL" id="NMG23041.1"/>
    </source>
</evidence>
<name>A0ABX1PHJ2_9CYAN</name>
<dbReference type="EMBL" id="QMEB01000390">
    <property type="protein sequence ID" value="NMG23041.1"/>
    <property type="molecule type" value="Genomic_DNA"/>
</dbReference>
<proteinExistence type="predicted"/>